<dbReference type="WBParaSite" id="HNAJ_0001051001-mRNA-1">
    <property type="protein sequence ID" value="HNAJ_0001051001-mRNA-1"/>
    <property type="gene ID" value="HNAJ_0001051001"/>
</dbReference>
<dbReference type="Proteomes" id="UP000278807">
    <property type="component" value="Unassembled WGS sequence"/>
</dbReference>
<dbReference type="PANTHER" id="PTHR21456:SF1">
    <property type="entry name" value="C2 NT-TYPE DOMAIN-CONTAINING PROTEIN"/>
    <property type="match status" value="1"/>
</dbReference>
<evidence type="ECO:0000313" key="3">
    <source>
        <dbReference type="EMBL" id="VDO08099.1"/>
    </source>
</evidence>
<comment type="similarity">
    <text evidence="1">Belongs to the EEIG family.</text>
</comment>
<reference evidence="3 4" key="2">
    <citation type="submission" date="2018-11" db="EMBL/GenBank/DDBJ databases">
        <authorList>
            <consortium name="Pathogen Informatics"/>
        </authorList>
    </citation>
    <scope>NUCLEOTIDE SEQUENCE [LARGE SCALE GENOMIC DNA]</scope>
</reference>
<gene>
    <name evidence="3" type="ORF">HNAJ_LOCUS10505</name>
</gene>
<dbReference type="PROSITE" id="PS51840">
    <property type="entry name" value="C2_NT"/>
    <property type="match status" value="1"/>
</dbReference>
<evidence type="ECO:0000313" key="5">
    <source>
        <dbReference type="WBParaSite" id="HNAJ_0001051001-mRNA-1"/>
    </source>
</evidence>
<evidence type="ECO:0000256" key="1">
    <source>
        <dbReference type="ARBA" id="ARBA00034780"/>
    </source>
</evidence>
<dbReference type="InterPro" id="IPR019448">
    <property type="entry name" value="NT-C2"/>
</dbReference>
<organism evidence="5">
    <name type="scientific">Rodentolepis nana</name>
    <name type="common">Dwarf tapeworm</name>
    <name type="synonym">Hymenolepis nana</name>
    <dbReference type="NCBI Taxonomy" id="102285"/>
    <lineage>
        <taxon>Eukaryota</taxon>
        <taxon>Metazoa</taxon>
        <taxon>Spiralia</taxon>
        <taxon>Lophotrochozoa</taxon>
        <taxon>Platyhelminthes</taxon>
        <taxon>Cestoda</taxon>
        <taxon>Eucestoda</taxon>
        <taxon>Cyclophyllidea</taxon>
        <taxon>Hymenolepididae</taxon>
        <taxon>Rodentolepis</taxon>
    </lineage>
</organism>
<dbReference type="AlphaFoldDB" id="A0A0R3TS99"/>
<evidence type="ECO:0000259" key="2">
    <source>
        <dbReference type="PROSITE" id="PS51840"/>
    </source>
</evidence>
<name>A0A0R3TS99_RODNA</name>
<reference evidence="5" key="1">
    <citation type="submission" date="2017-02" db="UniProtKB">
        <authorList>
            <consortium name="WormBaseParasite"/>
        </authorList>
    </citation>
    <scope>IDENTIFICATION</scope>
</reference>
<accession>A0A0R3TS99</accession>
<feature type="domain" description="C2 NT-type" evidence="2">
    <location>
        <begin position="5"/>
        <end position="142"/>
    </location>
</feature>
<proteinExistence type="inferred from homology"/>
<dbReference type="OrthoDB" id="3365224at2759"/>
<dbReference type="PANTHER" id="PTHR21456">
    <property type="entry name" value="FAMILY WITH SEQUENCE SIMILARITY 102"/>
    <property type="match status" value="1"/>
</dbReference>
<keyword evidence="4" id="KW-1185">Reference proteome</keyword>
<protein>
    <submittedName>
        <fullName evidence="5">C2 NT-type domain-containing protein</fullName>
    </submittedName>
</protein>
<evidence type="ECO:0000313" key="4">
    <source>
        <dbReference type="Proteomes" id="UP000278807"/>
    </source>
</evidence>
<dbReference type="EMBL" id="UZAE01013082">
    <property type="protein sequence ID" value="VDO08099.1"/>
    <property type="molecule type" value="Genomic_DNA"/>
</dbReference>
<sequence>MACVPLTSNKRKFTFEATVNLECLMAVPYVNAVFFTKMRLLNSRNYSHYSKSSHTFQCKVRIDPDSNILETSFPKYLKFVLSIVQESEGGKSFHKIGFVIVDLSCFVASGFVRCRRRYLLNGYDGNRRRDNSLLVVSFTCQQNFGSTCFRL</sequence>
<dbReference type="STRING" id="102285.A0A0R3TS99"/>
<dbReference type="InterPro" id="IPR039931">
    <property type="entry name" value="EEIG1/2-like"/>
</dbReference>